<keyword evidence="1" id="KW-0472">Membrane</keyword>
<protein>
    <submittedName>
        <fullName evidence="3">Acyltransferase</fullName>
    </submittedName>
</protein>
<keyword evidence="3" id="KW-0808">Transferase</keyword>
<dbReference type="Proteomes" id="UP000559626">
    <property type="component" value="Unassembled WGS sequence"/>
</dbReference>
<feature type="transmembrane region" description="Helical" evidence="1">
    <location>
        <begin position="110"/>
        <end position="129"/>
    </location>
</feature>
<feature type="transmembrane region" description="Helical" evidence="1">
    <location>
        <begin position="286"/>
        <end position="305"/>
    </location>
</feature>
<feature type="transmembrane region" description="Helical" evidence="1">
    <location>
        <begin position="12"/>
        <end position="29"/>
    </location>
</feature>
<keyword evidence="1" id="KW-0812">Transmembrane</keyword>
<feature type="domain" description="Acyltransferase 3" evidence="2">
    <location>
        <begin position="8"/>
        <end position="332"/>
    </location>
</feature>
<dbReference type="PANTHER" id="PTHR23028:SF134">
    <property type="entry name" value="PUTATIVE (AFU_ORTHOLOGUE AFUA_4G08520)-RELATED"/>
    <property type="match status" value="1"/>
</dbReference>
<keyword evidence="4" id="KW-1185">Reference proteome</keyword>
<feature type="transmembrane region" description="Helical" evidence="1">
    <location>
        <begin position="167"/>
        <end position="186"/>
    </location>
</feature>
<gene>
    <name evidence="3" type="ORF">HHL22_06225</name>
</gene>
<dbReference type="EMBL" id="JABBGH010000001">
    <property type="protein sequence ID" value="NML64797.1"/>
    <property type="molecule type" value="Genomic_DNA"/>
</dbReference>
<feature type="transmembrane region" description="Helical" evidence="1">
    <location>
        <begin position="41"/>
        <end position="61"/>
    </location>
</feature>
<accession>A0A7Y0FLH0</accession>
<feature type="transmembrane region" description="Helical" evidence="1">
    <location>
        <begin position="81"/>
        <end position="98"/>
    </location>
</feature>
<dbReference type="InterPro" id="IPR002656">
    <property type="entry name" value="Acyl_transf_3_dom"/>
</dbReference>
<dbReference type="InterPro" id="IPR050879">
    <property type="entry name" value="Acyltransferase_3"/>
</dbReference>
<proteinExistence type="predicted"/>
<organism evidence="3 4">
    <name type="scientific">Hymenobacter polaris</name>
    <dbReference type="NCBI Taxonomy" id="2682546"/>
    <lineage>
        <taxon>Bacteria</taxon>
        <taxon>Pseudomonadati</taxon>
        <taxon>Bacteroidota</taxon>
        <taxon>Cytophagia</taxon>
        <taxon>Cytophagales</taxon>
        <taxon>Hymenobacteraceae</taxon>
        <taxon>Hymenobacter</taxon>
    </lineage>
</organism>
<dbReference type="AlphaFoldDB" id="A0A7Y0FLH0"/>
<evidence type="ECO:0000256" key="1">
    <source>
        <dbReference type="SAM" id="Phobius"/>
    </source>
</evidence>
<feature type="transmembrane region" description="Helical" evidence="1">
    <location>
        <begin position="228"/>
        <end position="249"/>
    </location>
</feature>
<sequence length="359" mass="40043">MKRHFEVLDGLRGTAALLVVIFHLFEGFYQSQTYALNPLRHAYLAVDFFFLLSGFVVGYAYDDRWPRMSVGDFLRIRLIRLHPLVLLGVALGALGYWFDPFAGNLQHVRLVHLAANVFFGVLLLPFVSLPNRYRQTHPLNGPCWSLLQEYLANIAYALVAPRLGRRALVAVVVVAAGVLLVAARHYGHLQAGWGWDNAWMAPVRVAYPFFMGLLLFRFRLHFRVPAAVWVLSAALLALFAAPAFLPAWGYEAGCVILVFPVLVAAGAGSLAGGGPALAFCRWGGRLSYPLYLLHYPFISIFINWVNASHATLRQALPVMGALLAFFLLLAWVAVRFYDEPVRAWLSARFRPAPRPLQAA</sequence>
<dbReference type="RefSeq" id="WP_169530075.1">
    <property type="nucleotide sequence ID" value="NZ_JABBGH010000001.1"/>
</dbReference>
<evidence type="ECO:0000313" key="3">
    <source>
        <dbReference type="EMBL" id="NML64797.1"/>
    </source>
</evidence>
<dbReference type="PANTHER" id="PTHR23028">
    <property type="entry name" value="ACETYLTRANSFERASE"/>
    <property type="match status" value="1"/>
</dbReference>
<feature type="transmembrane region" description="Helical" evidence="1">
    <location>
        <begin position="317"/>
        <end position="337"/>
    </location>
</feature>
<name>A0A7Y0FLH0_9BACT</name>
<feature type="transmembrane region" description="Helical" evidence="1">
    <location>
        <begin position="198"/>
        <end position="216"/>
    </location>
</feature>
<reference evidence="3 4" key="1">
    <citation type="submission" date="2020-04" db="EMBL/GenBank/DDBJ databases">
        <title>Hymenobacter polaris sp. nov., isolated from Arctic soil.</title>
        <authorList>
            <person name="Dahal R.H."/>
        </authorList>
    </citation>
    <scope>NUCLEOTIDE SEQUENCE [LARGE SCALE GENOMIC DNA]</scope>
    <source>
        <strain evidence="3 4">RP-2-7</strain>
    </source>
</reference>
<feature type="transmembrane region" description="Helical" evidence="1">
    <location>
        <begin position="255"/>
        <end position="279"/>
    </location>
</feature>
<keyword evidence="1" id="KW-1133">Transmembrane helix</keyword>
<evidence type="ECO:0000259" key="2">
    <source>
        <dbReference type="Pfam" id="PF01757"/>
    </source>
</evidence>
<dbReference type="Pfam" id="PF01757">
    <property type="entry name" value="Acyl_transf_3"/>
    <property type="match status" value="1"/>
</dbReference>
<dbReference type="GO" id="GO:0016747">
    <property type="term" value="F:acyltransferase activity, transferring groups other than amino-acyl groups"/>
    <property type="evidence" value="ECO:0007669"/>
    <property type="project" value="InterPro"/>
</dbReference>
<keyword evidence="3" id="KW-0012">Acyltransferase</keyword>
<comment type="caution">
    <text evidence="3">The sequence shown here is derived from an EMBL/GenBank/DDBJ whole genome shotgun (WGS) entry which is preliminary data.</text>
</comment>
<evidence type="ECO:0000313" key="4">
    <source>
        <dbReference type="Proteomes" id="UP000559626"/>
    </source>
</evidence>